<proteinExistence type="predicted"/>
<protein>
    <submittedName>
        <fullName evidence="1">Uncharacterized protein</fullName>
    </submittedName>
</protein>
<accession>A0A0G1WFH1</accession>
<evidence type="ECO:0000313" key="1">
    <source>
        <dbReference type="EMBL" id="KKW17541.1"/>
    </source>
</evidence>
<name>A0A0G1WFH1_9BACT</name>
<reference evidence="1 2" key="1">
    <citation type="journal article" date="2015" name="Nature">
        <title>rRNA introns, odd ribosomes, and small enigmatic genomes across a large radiation of phyla.</title>
        <authorList>
            <person name="Brown C.T."/>
            <person name="Hug L.A."/>
            <person name="Thomas B.C."/>
            <person name="Sharon I."/>
            <person name="Castelle C.J."/>
            <person name="Singh A."/>
            <person name="Wilkins M.J."/>
            <person name="Williams K.H."/>
            <person name="Banfield J.F."/>
        </authorList>
    </citation>
    <scope>NUCLEOTIDE SEQUENCE [LARGE SCALE GENOMIC DNA]</scope>
</reference>
<evidence type="ECO:0000313" key="2">
    <source>
        <dbReference type="Proteomes" id="UP000033982"/>
    </source>
</evidence>
<gene>
    <name evidence="1" type="ORF">UY58_C0002G0027</name>
</gene>
<organism evidence="1 2">
    <name type="scientific">Candidatus Magasanikbacteria bacterium GW2011_GWA2_50_22</name>
    <dbReference type="NCBI Taxonomy" id="1619043"/>
    <lineage>
        <taxon>Bacteria</taxon>
        <taxon>Candidatus Magasanikiibacteriota</taxon>
    </lineage>
</organism>
<dbReference type="AlphaFoldDB" id="A0A0G1WFH1"/>
<dbReference type="EMBL" id="LCQN01000002">
    <property type="protein sequence ID" value="KKW17541.1"/>
    <property type="molecule type" value="Genomic_DNA"/>
</dbReference>
<dbReference type="Proteomes" id="UP000033982">
    <property type="component" value="Unassembled WGS sequence"/>
</dbReference>
<comment type="caution">
    <text evidence="1">The sequence shown here is derived from an EMBL/GenBank/DDBJ whole genome shotgun (WGS) entry which is preliminary data.</text>
</comment>
<sequence>MKTLVLVRITLRVVKGGRCKGTLSSSILPKIEGLVKEVIHNFSGLILDWGDGENAAHSASIFGSSPRREEIHC</sequence>